<dbReference type="SUPFAM" id="SSF141530">
    <property type="entry name" value="PTSIIA/GutA-like"/>
    <property type="match status" value="1"/>
</dbReference>
<dbReference type="GO" id="GO:0009401">
    <property type="term" value="P:phosphoenolpyruvate-dependent sugar phosphotransferase system"/>
    <property type="evidence" value="ECO:0007669"/>
    <property type="project" value="InterPro"/>
</dbReference>
<reference evidence="3" key="1">
    <citation type="submission" date="2009-09" db="EMBL/GenBank/DDBJ databases">
        <title>The complete chromosome of Sebaldella termitidis ATCC 33386.</title>
        <authorList>
            <consortium name="US DOE Joint Genome Institute (JGI-PGF)"/>
            <person name="Lucas S."/>
            <person name="Copeland A."/>
            <person name="Lapidus A."/>
            <person name="Glavina del Rio T."/>
            <person name="Dalin E."/>
            <person name="Tice H."/>
            <person name="Bruce D."/>
            <person name="Goodwin L."/>
            <person name="Pitluck S."/>
            <person name="Kyrpides N."/>
            <person name="Mavromatis K."/>
            <person name="Ivanova N."/>
            <person name="Mikhailova N."/>
            <person name="Sims D."/>
            <person name="Meincke L."/>
            <person name="Brettin T."/>
            <person name="Detter J.C."/>
            <person name="Han C."/>
            <person name="Larimer F."/>
            <person name="Land M."/>
            <person name="Hauser L."/>
            <person name="Markowitz V."/>
            <person name="Cheng J.F."/>
            <person name="Hugenholtz P."/>
            <person name="Woyke T."/>
            <person name="Wu D."/>
            <person name="Eisen J.A."/>
        </authorList>
    </citation>
    <scope>NUCLEOTIDE SEQUENCE [LARGE SCALE GENOMIC DNA]</scope>
    <source>
        <strain evidence="3">ATCC 33386 / NCTC 11300</strain>
    </source>
</reference>
<keyword evidence="3" id="KW-1185">Reference proteome</keyword>
<protein>
    <submittedName>
        <fullName evidence="2">PTS system glucitol/sorbitol-specific IIA component</fullName>
    </submittedName>
</protein>
<dbReference type="STRING" id="526218.Sterm_3774"/>
<evidence type="ECO:0000313" key="2">
    <source>
        <dbReference type="EMBL" id="ACZ10608.1"/>
    </source>
</evidence>
<dbReference type="GO" id="GO:0005737">
    <property type="term" value="C:cytoplasm"/>
    <property type="evidence" value="ECO:0007669"/>
    <property type="project" value="InterPro"/>
</dbReference>
<dbReference type="GO" id="GO:0008982">
    <property type="term" value="F:protein-N(PI)-phosphohistidine-sugar phosphotransferase activity"/>
    <property type="evidence" value="ECO:0007669"/>
    <property type="project" value="InterPro"/>
</dbReference>
<dbReference type="GO" id="GO:0016301">
    <property type="term" value="F:kinase activity"/>
    <property type="evidence" value="ECO:0007669"/>
    <property type="project" value="TreeGrafter"/>
</dbReference>
<dbReference type="InterPro" id="IPR004716">
    <property type="entry name" value="PTS_IIA_glucitol/sorbitol-sp"/>
</dbReference>
<dbReference type="Gene3D" id="2.40.33.40">
    <property type="entry name" value="Phosphotransferase system, glucitol/sorbitol-specific IIA component"/>
    <property type="match status" value="1"/>
</dbReference>
<sequence>MNYNVKVNKIGMSAMELYEECGCLIIFDDIAPEELAEIAVLHEEGEIKRDIKVGDEIILGKHGYKVTAVGTEAMLTLKELGHCTFKFTGKSEAEVPGQIELAGENHPVIEIGDYISFK</sequence>
<dbReference type="AlphaFoldDB" id="D1ARX2"/>
<dbReference type="PROSITE" id="PS51097">
    <property type="entry name" value="PTS_EIIA_TYPE_5"/>
    <property type="match status" value="1"/>
</dbReference>
<evidence type="ECO:0000256" key="1">
    <source>
        <dbReference type="PROSITE-ProRule" id="PRU00420"/>
    </source>
</evidence>
<dbReference type="PANTHER" id="PTHR40398">
    <property type="entry name" value="PTS SYSTEM GLUCITOL/SORBITOL-SPECIFIC EIIA COMPONENT"/>
    <property type="match status" value="1"/>
</dbReference>
<dbReference type="Proteomes" id="UP000000845">
    <property type="component" value="Chromosome"/>
</dbReference>
<dbReference type="PANTHER" id="PTHR40398:SF1">
    <property type="entry name" value="PTS SYSTEM GLUCITOL_SORBITOL-SPECIFIC EIIA COMPONENT"/>
    <property type="match status" value="1"/>
</dbReference>
<accession>D1ARX2</accession>
<name>D1ARX2_SEBTE</name>
<gene>
    <name evidence="2" type="ordered locus">Sterm_3774</name>
</gene>
<reference evidence="2 3" key="2">
    <citation type="journal article" date="2010" name="Stand. Genomic Sci.">
        <title>Complete genome sequence of Sebaldella termitidis type strain (NCTC 11300).</title>
        <authorList>
            <person name="Harmon-Smith M."/>
            <person name="Celia L."/>
            <person name="Chertkov O."/>
            <person name="Lapidus A."/>
            <person name="Copeland A."/>
            <person name="Glavina Del Rio T."/>
            <person name="Nolan M."/>
            <person name="Lucas S."/>
            <person name="Tice H."/>
            <person name="Cheng J.F."/>
            <person name="Han C."/>
            <person name="Detter J.C."/>
            <person name="Bruce D."/>
            <person name="Goodwin L."/>
            <person name="Pitluck S."/>
            <person name="Pati A."/>
            <person name="Liolios K."/>
            <person name="Ivanova N."/>
            <person name="Mavromatis K."/>
            <person name="Mikhailova N."/>
            <person name="Chen A."/>
            <person name="Palaniappan K."/>
            <person name="Land M."/>
            <person name="Hauser L."/>
            <person name="Chang Y.J."/>
            <person name="Jeffries C.D."/>
            <person name="Brettin T."/>
            <person name="Goker M."/>
            <person name="Beck B."/>
            <person name="Bristow J."/>
            <person name="Eisen J.A."/>
            <person name="Markowitz V."/>
            <person name="Hugenholtz P."/>
            <person name="Kyrpides N.C."/>
            <person name="Klenk H.P."/>
            <person name="Chen F."/>
        </authorList>
    </citation>
    <scope>NUCLEOTIDE SEQUENCE [LARGE SCALE GENOMIC DNA]</scope>
    <source>
        <strain evidence="3">ATCC 33386 / NCTC 11300</strain>
    </source>
</reference>
<dbReference type="RefSeq" id="WP_012863188.1">
    <property type="nucleotide sequence ID" value="NC_013517.1"/>
</dbReference>
<proteinExistence type="predicted"/>
<evidence type="ECO:0000313" key="3">
    <source>
        <dbReference type="Proteomes" id="UP000000845"/>
    </source>
</evidence>
<dbReference type="HOGENOM" id="CLU_138435_2_1_0"/>
<dbReference type="EMBL" id="CP001739">
    <property type="protein sequence ID" value="ACZ10608.1"/>
    <property type="molecule type" value="Genomic_DNA"/>
</dbReference>
<dbReference type="eggNOG" id="COG3731">
    <property type="taxonomic scope" value="Bacteria"/>
</dbReference>
<organism evidence="2 3">
    <name type="scientific">Sebaldella termitidis (strain ATCC 33386 / NCTC 11300)</name>
    <dbReference type="NCBI Taxonomy" id="526218"/>
    <lineage>
        <taxon>Bacteria</taxon>
        <taxon>Fusobacteriati</taxon>
        <taxon>Fusobacteriota</taxon>
        <taxon>Fusobacteriia</taxon>
        <taxon>Fusobacteriales</taxon>
        <taxon>Leptotrichiaceae</taxon>
        <taxon>Sebaldella</taxon>
    </lineage>
</organism>
<feature type="modified residue" description="Phosphohistidine; by HPr" evidence="1">
    <location>
        <position position="42"/>
    </location>
</feature>
<dbReference type="KEGG" id="str:Sterm_3774"/>
<dbReference type="InterPro" id="IPR036665">
    <property type="entry name" value="PTS_IIA_glucitol/sorbitol_sf"/>
</dbReference>
<dbReference type="Pfam" id="PF03829">
    <property type="entry name" value="PTSIIA_gutA"/>
    <property type="match status" value="1"/>
</dbReference>